<dbReference type="EMBL" id="BTRK01000002">
    <property type="protein sequence ID" value="GMR35068.1"/>
    <property type="molecule type" value="Genomic_DNA"/>
</dbReference>
<keyword evidence="3" id="KW-1185">Reference proteome</keyword>
<feature type="non-terminal residue" evidence="2">
    <location>
        <position position="1"/>
    </location>
</feature>
<evidence type="ECO:0000313" key="2">
    <source>
        <dbReference type="EMBL" id="GMR35068.1"/>
    </source>
</evidence>
<feature type="compositionally biased region" description="Acidic residues" evidence="1">
    <location>
        <begin position="46"/>
        <end position="56"/>
    </location>
</feature>
<feature type="compositionally biased region" description="Basic and acidic residues" evidence="1">
    <location>
        <begin position="57"/>
        <end position="68"/>
    </location>
</feature>
<proteinExistence type="predicted"/>
<organism evidence="2 3">
    <name type="scientific">Pristionchus mayeri</name>
    <dbReference type="NCBI Taxonomy" id="1317129"/>
    <lineage>
        <taxon>Eukaryota</taxon>
        <taxon>Metazoa</taxon>
        <taxon>Ecdysozoa</taxon>
        <taxon>Nematoda</taxon>
        <taxon>Chromadorea</taxon>
        <taxon>Rhabditida</taxon>
        <taxon>Rhabditina</taxon>
        <taxon>Diplogasteromorpha</taxon>
        <taxon>Diplogasteroidea</taxon>
        <taxon>Neodiplogasteridae</taxon>
        <taxon>Pristionchus</taxon>
    </lineage>
</organism>
<protein>
    <submittedName>
        <fullName evidence="2">Uncharacterized protein</fullName>
    </submittedName>
</protein>
<sequence length="87" mass="10167">YSVHCAESGFQSLERIVDIRWFDLIDEVSQDRHCKWSRRETSETTIEADELPDDQSENEKSERSDHGSARDFQLVSDILNVTFALYL</sequence>
<dbReference type="Proteomes" id="UP001328107">
    <property type="component" value="Unassembled WGS sequence"/>
</dbReference>
<evidence type="ECO:0000313" key="3">
    <source>
        <dbReference type="Proteomes" id="UP001328107"/>
    </source>
</evidence>
<reference evidence="3" key="1">
    <citation type="submission" date="2022-10" db="EMBL/GenBank/DDBJ databases">
        <title>Genome assembly of Pristionchus species.</title>
        <authorList>
            <person name="Yoshida K."/>
            <person name="Sommer R.J."/>
        </authorList>
    </citation>
    <scope>NUCLEOTIDE SEQUENCE [LARGE SCALE GENOMIC DNA]</scope>
    <source>
        <strain evidence="3">RS5460</strain>
    </source>
</reference>
<name>A0AAN4ZAN6_9BILA</name>
<gene>
    <name evidence="2" type="ORF">PMAYCL1PPCAC_05263</name>
</gene>
<feature type="region of interest" description="Disordered" evidence="1">
    <location>
        <begin position="38"/>
        <end position="68"/>
    </location>
</feature>
<evidence type="ECO:0000256" key="1">
    <source>
        <dbReference type="SAM" id="MobiDB-lite"/>
    </source>
</evidence>
<accession>A0AAN4ZAN6</accession>
<comment type="caution">
    <text evidence="2">The sequence shown here is derived from an EMBL/GenBank/DDBJ whole genome shotgun (WGS) entry which is preliminary data.</text>
</comment>
<dbReference type="AlphaFoldDB" id="A0AAN4ZAN6"/>